<dbReference type="Gene3D" id="3.40.1210.10">
    <property type="entry name" value="Survival protein SurE-like phosphatase/nucleotidase"/>
    <property type="match status" value="1"/>
</dbReference>
<dbReference type="InterPro" id="IPR002828">
    <property type="entry name" value="SurE-like_Pase/nucleotidase"/>
</dbReference>
<dbReference type="InterPro" id="IPR036523">
    <property type="entry name" value="SurE-like_sf"/>
</dbReference>
<reference evidence="9 10" key="1">
    <citation type="submission" date="2012-09" db="EMBL/GenBank/DDBJ databases">
        <title>Genome Sequence of alkane-degrading Bacterium Alcanivorax sp. 521-1.</title>
        <authorList>
            <person name="Lai Q."/>
            <person name="Shao Z."/>
        </authorList>
    </citation>
    <scope>NUCLEOTIDE SEQUENCE [LARGE SCALE GENOMIC DNA]</scope>
    <source>
        <strain evidence="9 10">521-1</strain>
    </source>
</reference>
<comment type="function">
    <text evidence="7">Nucleotidase that shows phosphatase activity on nucleoside 5'-monophosphates.</text>
</comment>
<keyword evidence="3 7" id="KW-0963">Cytoplasm</keyword>
<feature type="binding site" evidence="7">
    <location>
        <position position="12"/>
    </location>
    <ligand>
        <name>a divalent metal cation</name>
        <dbReference type="ChEBI" id="CHEBI:60240"/>
    </ligand>
</feature>
<name>A0ABS0ARA3_9GAMM</name>
<dbReference type="PANTHER" id="PTHR30457">
    <property type="entry name" value="5'-NUCLEOTIDASE SURE"/>
    <property type="match status" value="1"/>
</dbReference>
<dbReference type="HAMAP" id="MF_00060">
    <property type="entry name" value="SurE"/>
    <property type="match status" value="1"/>
</dbReference>
<evidence type="ECO:0000256" key="2">
    <source>
        <dbReference type="ARBA" id="ARBA00011062"/>
    </source>
</evidence>
<evidence type="ECO:0000313" key="10">
    <source>
        <dbReference type="Proteomes" id="UP000662703"/>
    </source>
</evidence>
<comment type="subcellular location">
    <subcellularLocation>
        <location evidence="7">Cytoplasm</location>
    </subcellularLocation>
</comment>
<feature type="domain" description="Survival protein SurE-like phosphatase/nucleotidase" evidence="8">
    <location>
        <begin position="7"/>
        <end position="191"/>
    </location>
</feature>
<proteinExistence type="inferred from homology"/>
<dbReference type="NCBIfam" id="NF001490">
    <property type="entry name" value="PRK00346.1-4"/>
    <property type="match status" value="1"/>
</dbReference>
<evidence type="ECO:0000256" key="6">
    <source>
        <dbReference type="ARBA" id="ARBA00022801"/>
    </source>
</evidence>
<feature type="binding site" evidence="7">
    <location>
        <position position="97"/>
    </location>
    <ligand>
        <name>a divalent metal cation</name>
        <dbReference type="ChEBI" id="CHEBI:60240"/>
    </ligand>
</feature>
<evidence type="ECO:0000313" key="9">
    <source>
        <dbReference type="EMBL" id="MBF5056667.1"/>
    </source>
</evidence>
<dbReference type="EC" id="3.1.3.5" evidence="7"/>
<dbReference type="EMBL" id="ARXX01000027">
    <property type="protein sequence ID" value="MBF5056667.1"/>
    <property type="molecule type" value="Genomic_DNA"/>
</dbReference>
<organism evidence="9 10">
    <name type="scientific">Alloalcanivorax profundimaris</name>
    <dbReference type="NCBI Taxonomy" id="2735259"/>
    <lineage>
        <taxon>Bacteria</taxon>
        <taxon>Pseudomonadati</taxon>
        <taxon>Pseudomonadota</taxon>
        <taxon>Gammaproteobacteria</taxon>
        <taxon>Oceanospirillales</taxon>
        <taxon>Alcanivoracaceae</taxon>
        <taxon>Alloalcanivorax</taxon>
    </lineage>
</organism>
<dbReference type="PANTHER" id="PTHR30457:SF12">
    <property type="entry name" value="5'_3'-NUCLEOTIDASE SURE"/>
    <property type="match status" value="1"/>
</dbReference>
<gene>
    <name evidence="7" type="primary">surE</name>
    <name evidence="9" type="ORF">Y5W_01961</name>
</gene>
<evidence type="ECO:0000256" key="5">
    <source>
        <dbReference type="ARBA" id="ARBA00022741"/>
    </source>
</evidence>
<comment type="caution">
    <text evidence="9">The sequence shown here is derived from an EMBL/GenBank/DDBJ whole genome shotgun (WGS) entry which is preliminary data.</text>
</comment>
<evidence type="ECO:0000256" key="3">
    <source>
        <dbReference type="ARBA" id="ARBA00022490"/>
    </source>
</evidence>
<comment type="catalytic activity">
    <reaction evidence="1 7">
        <text>a ribonucleoside 5'-phosphate + H2O = a ribonucleoside + phosphate</text>
        <dbReference type="Rhea" id="RHEA:12484"/>
        <dbReference type="ChEBI" id="CHEBI:15377"/>
        <dbReference type="ChEBI" id="CHEBI:18254"/>
        <dbReference type="ChEBI" id="CHEBI:43474"/>
        <dbReference type="ChEBI" id="CHEBI:58043"/>
        <dbReference type="EC" id="3.1.3.5"/>
    </reaction>
</comment>
<dbReference type="InterPro" id="IPR030048">
    <property type="entry name" value="SurE"/>
</dbReference>
<comment type="similarity">
    <text evidence="2 7">Belongs to the SurE nucleotidase family.</text>
</comment>
<feature type="binding site" evidence="7">
    <location>
        <position position="13"/>
    </location>
    <ligand>
        <name>a divalent metal cation</name>
        <dbReference type="ChEBI" id="CHEBI:60240"/>
    </ligand>
</feature>
<keyword evidence="4 7" id="KW-0479">Metal-binding</keyword>
<feature type="binding site" evidence="7">
    <location>
        <position position="44"/>
    </location>
    <ligand>
        <name>a divalent metal cation</name>
        <dbReference type="ChEBI" id="CHEBI:60240"/>
    </ligand>
</feature>
<keyword evidence="6 7" id="KW-0378">Hydrolase</keyword>
<dbReference type="NCBIfam" id="TIGR00087">
    <property type="entry name" value="surE"/>
    <property type="match status" value="1"/>
</dbReference>
<accession>A0ABS0ARA3</accession>
<sequence>MTLFRKILVTNDDGIDAPGLAVAEAVAAELAEQVWTVAPEHDQSGVGQGISLHTPLRVYHHGERRYAVSGTPADCVMFAMAEWFAEDPPDLVLSGVNCGANLSDSVMYSGTVGAVLAAAHLGLPGVALSQAFVGDREAIDYTPTARHSATLIRDLWDAGADRDGYQRACWNLNFPDRPVDELRGCRFTQQVSGGIAGPRLVHGTDGRGLSYHWLAFERRPGAIEHPRSDVVALRDGYVSVMPLQPTRCNDAFAEQCWERGEAPRLDRG</sequence>
<dbReference type="Proteomes" id="UP000662703">
    <property type="component" value="Unassembled WGS sequence"/>
</dbReference>
<keyword evidence="5 7" id="KW-0547">Nucleotide-binding</keyword>
<comment type="cofactor">
    <cofactor evidence="7">
        <name>a divalent metal cation</name>
        <dbReference type="ChEBI" id="CHEBI:60240"/>
    </cofactor>
    <text evidence="7">Binds 1 divalent metal cation per subunit.</text>
</comment>
<evidence type="ECO:0000259" key="8">
    <source>
        <dbReference type="Pfam" id="PF01975"/>
    </source>
</evidence>
<evidence type="ECO:0000256" key="1">
    <source>
        <dbReference type="ARBA" id="ARBA00000815"/>
    </source>
</evidence>
<dbReference type="SUPFAM" id="SSF64167">
    <property type="entry name" value="SurE-like"/>
    <property type="match status" value="1"/>
</dbReference>
<protein>
    <recommendedName>
        <fullName evidence="7">5'-nucleotidase SurE</fullName>
        <ecNumber evidence="7">3.1.3.5</ecNumber>
    </recommendedName>
    <alternativeName>
        <fullName evidence="7">Nucleoside 5'-monophosphate phosphohydrolase</fullName>
    </alternativeName>
</protein>
<dbReference type="Pfam" id="PF01975">
    <property type="entry name" value="SurE"/>
    <property type="match status" value="1"/>
</dbReference>
<dbReference type="RefSeq" id="WP_161383118.1">
    <property type="nucleotide sequence ID" value="NZ_ARXX01000027.1"/>
</dbReference>
<evidence type="ECO:0000256" key="7">
    <source>
        <dbReference type="HAMAP-Rule" id="MF_00060"/>
    </source>
</evidence>
<evidence type="ECO:0000256" key="4">
    <source>
        <dbReference type="ARBA" id="ARBA00022723"/>
    </source>
</evidence>
<keyword evidence="10" id="KW-1185">Reference proteome</keyword>